<feature type="region of interest" description="Disordered" evidence="1">
    <location>
        <begin position="114"/>
        <end position="133"/>
    </location>
</feature>
<gene>
    <name evidence="2" type="ORF">EVAR_60359_1</name>
</gene>
<proteinExistence type="predicted"/>
<dbReference type="Proteomes" id="UP000299102">
    <property type="component" value="Unassembled WGS sequence"/>
</dbReference>
<dbReference type="EMBL" id="BGZK01001621">
    <property type="protein sequence ID" value="GBP83430.1"/>
    <property type="molecule type" value="Genomic_DNA"/>
</dbReference>
<dbReference type="AlphaFoldDB" id="A0A4C1Z6W7"/>
<evidence type="ECO:0000256" key="1">
    <source>
        <dbReference type="SAM" id="MobiDB-lite"/>
    </source>
</evidence>
<accession>A0A4C1Z6W7</accession>
<organism evidence="2 3">
    <name type="scientific">Eumeta variegata</name>
    <name type="common">Bagworm moth</name>
    <name type="synonym">Eumeta japonica</name>
    <dbReference type="NCBI Taxonomy" id="151549"/>
    <lineage>
        <taxon>Eukaryota</taxon>
        <taxon>Metazoa</taxon>
        <taxon>Ecdysozoa</taxon>
        <taxon>Arthropoda</taxon>
        <taxon>Hexapoda</taxon>
        <taxon>Insecta</taxon>
        <taxon>Pterygota</taxon>
        <taxon>Neoptera</taxon>
        <taxon>Endopterygota</taxon>
        <taxon>Lepidoptera</taxon>
        <taxon>Glossata</taxon>
        <taxon>Ditrysia</taxon>
        <taxon>Tineoidea</taxon>
        <taxon>Psychidae</taxon>
        <taxon>Oiketicinae</taxon>
        <taxon>Eumeta</taxon>
    </lineage>
</organism>
<comment type="caution">
    <text evidence="2">The sequence shown here is derived from an EMBL/GenBank/DDBJ whole genome shotgun (WGS) entry which is preliminary data.</text>
</comment>
<evidence type="ECO:0000313" key="3">
    <source>
        <dbReference type="Proteomes" id="UP000299102"/>
    </source>
</evidence>
<evidence type="ECO:0000313" key="2">
    <source>
        <dbReference type="EMBL" id="GBP83430.1"/>
    </source>
</evidence>
<reference evidence="2 3" key="1">
    <citation type="journal article" date="2019" name="Commun. Biol.">
        <title>The bagworm genome reveals a unique fibroin gene that provides high tensile strength.</title>
        <authorList>
            <person name="Kono N."/>
            <person name="Nakamura H."/>
            <person name="Ohtoshi R."/>
            <person name="Tomita M."/>
            <person name="Numata K."/>
            <person name="Arakawa K."/>
        </authorList>
    </citation>
    <scope>NUCLEOTIDE SEQUENCE [LARGE SCALE GENOMIC DNA]</scope>
</reference>
<sequence length="133" mass="14394">MVGEEKSPEPPVACSFHPAVRLVDSLCTPLGDDMKTIKSVFPVLPDYAPPAFSSSPDAEAAARSGVLAPTRCERPASPFIMSYESEQIRLGSLFKKYWVKMACLCHWAVKLPTADSESTDPLPDELHNSSGKG</sequence>
<protein>
    <submittedName>
        <fullName evidence="2">Uncharacterized protein</fullName>
    </submittedName>
</protein>
<name>A0A4C1Z6W7_EUMVA</name>
<keyword evidence="3" id="KW-1185">Reference proteome</keyword>